<organism evidence="2 3">
    <name type="scientific">Chelonia mydas</name>
    <name type="common">Green sea-turtle</name>
    <name type="synonym">Chelonia agassizi</name>
    <dbReference type="NCBI Taxonomy" id="8469"/>
    <lineage>
        <taxon>Eukaryota</taxon>
        <taxon>Metazoa</taxon>
        <taxon>Chordata</taxon>
        <taxon>Craniata</taxon>
        <taxon>Vertebrata</taxon>
        <taxon>Euteleostomi</taxon>
        <taxon>Archelosauria</taxon>
        <taxon>Testudinata</taxon>
        <taxon>Testudines</taxon>
        <taxon>Cryptodira</taxon>
        <taxon>Durocryptodira</taxon>
        <taxon>Americhelydia</taxon>
        <taxon>Chelonioidea</taxon>
        <taxon>Cheloniidae</taxon>
        <taxon>Chelonia</taxon>
    </lineage>
</organism>
<protein>
    <submittedName>
        <fullName evidence="2">Uncharacterized protein</fullName>
    </submittedName>
</protein>
<dbReference type="EMBL" id="KB539796">
    <property type="protein sequence ID" value="EMP32588.1"/>
    <property type="molecule type" value="Genomic_DNA"/>
</dbReference>
<evidence type="ECO:0000313" key="2">
    <source>
        <dbReference type="EMBL" id="EMP32588.1"/>
    </source>
</evidence>
<evidence type="ECO:0000256" key="1">
    <source>
        <dbReference type="SAM" id="SignalP"/>
    </source>
</evidence>
<feature type="signal peptide" evidence="1">
    <location>
        <begin position="1"/>
        <end position="19"/>
    </location>
</feature>
<name>M7BKN0_CHEMY</name>
<sequence length="225" mass="25159">MCWLLLPTAPICLGWQTAASGSCDWQNLRTLKKAMADYRFVPFWRADAILLSADGAPLLSCYCESTSPTQLCSAIMNRAAQLPPPTLLSHYCHTSELLHVVCPGLPTSVKVTEENHFHLLFGYCEPNSTASAATLLSYILCPFSRITHAGTIAMQPAQISTAVLTIVNTSRIIQQYVQYLQNWARKRQQRDYYTDEDMDTDVLRSTACGNWEIMVLLGQVHAVER</sequence>
<dbReference type="Proteomes" id="UP000031443">
    <property type="component" value="Unassembled WGS sequence"/>
</dbReference>
<reference evidence="3" key="1">
    <citation type="journal article" date="2013" name="Nat. Genet.">
        <title>The draft genomes of soft-shell turtle and green sea turtle yield insights into the development and evolution of the turtle-specific body plan.</title>
        <authorList>
            <person name="Wang Z."/>
            <person name="Pascual-Anaya J."/>
            <person name="Zadissa A."/>
            <person name="Li W."/>
            <person name="Niimura Y."/>
            <person name="Huang Z."/>
            <person name="Li C."/>
            <person name="White S."/>
            <person name="Xiong Z."/>
            <person name="Fang D."/>
            <person name="Wang B."/>
            <person name="Ming Y."/>
            <person name="Chen Y."/>
            <person name="Zheng Y."/>
            <person name="Kuraku S."/>
            <person name="Pignatelli M."/>
            <person name="Herrero J."/>
            <person name="Beal K."/>
            <person name="Nozawa M."/>
            <person name="Li Q."/>
            <person name="Wang J."/>
            <person name="Zhang H."/>
            <person name="Yu L."/>
            <person name="Shigenobu S."/>
            <person name="Wang J."/>
            <person name="Liu J."/>
            <person name="Flicek P."/>
            <person name="Searle S."/>
            <person name="Wang J."/>
            <person name="Kuratani S."/>
            <person name="Yin Y."/>
            <person name="Aken B."/>
            <person name="Zhang G."/>
            <person name="Irie N."/>
        </authorList>
    </citation>
    <scope>NUCLEOTIDE SEQUENCE [LARGE SCALE GENOMIC DNA]</scope>
</reference>
<proteinExistence type="predicted"/>
<gene>
    <name evidence="2" type="ORF">UY3_10288</name>
</gene>
<keyword evidence="3" id="KW-1185">Reference proteome</keyword>
<accession>M7BKN0</accession>
<feature type="chain" id="PRO_5004080189" evidence="1">
    <location>
        <begin position="20"/>
        <end position="225"/>
    </location>
</feature>
<keyword evidence="1" id="KW-0732">Signal</keyword>
<evidence type="ECO:0000313" key="3">
    <source>
        <dbReference type="Proteomes" id="UP000031443"/>
    </source>
</evidence>
<dbReference type="AlphaFoldDB" id="M7BKN0"/>